<keyword evidence="3" id="KW-1185">Reference proteome</keyword>
<accession>A0A7J8WL42</accession>
<sequence length="74" mass="8686">SYDNVLVQTNSLKPTKAIKEDFSDSSNYALIKRIHQILSQFRHWSICHIYRENNQDANSVVKLVQDRKYGLSLF</sequence>
<dbReference type="AlphaFoldDB" id="A0A7J8WL42"/>
<dbReference type="Pfam" id="PF13456">
    <property type="entry name" value="RVT_3"/>
    <property type="match status" value="1"/>
</dbReference>
<gene>
    <name evidence="2" type="ORF">Goari_016942</name>
</gene>
<dbReference type="GO" id="GO:0003676">
    <property type="term" value="F:nucleic acid binding"/>
    <property type="evidence" value="ECO:0007669"/>
    <property type="project" value="InterPro"/>
</dbReference>
<feature type="non-terminal residue" evidence="2">
    <location>
        <position position="74"/>
    </location>
</feature>
<dbReference type="InterPro" id="IPR002156">
    <property type="entry name" value="RNaseH_domain"/>
</dbReference>
<evidence type="ECO:0000313" key="2">
    <source>
        <dbReference type="EMBL" id="MBA0675394.1"/>
    </source>
</evidence>
<feature type="non-terminal residue" evidence="2">
    <location>
        <position position="1"/>
    </location>
</feature>
<dbReference type="EMBL" id="JABFAA010000001">
    <property type="protein sequence ID" value="MBA0675394.1"/>
    <property type="molecule type" value="Genomic_DNA"/>
</dbReference>
<evidence type="ECO:0000259" key="1">
    <source>
        <dbReference type="Pfam" id="PF13456"/>
    </source>
</evidence>
<dbReference type="Proteomes" id="UP000593577">
    <property type="component" value="Unassembled WGS sequence"/>
</dbReference>
<evidence type="ECO:0000313" key="3">
    <source>
        <dbReference type="Proteomes" id="UP000593577"/>
    </source>
</evidence>
<dbReference type="GO" id="GO:0004523">
    <property type="term" value="F:RNA-DNA hybrid ribonuclease activity"/>
    <property type="evidence" value="ECO:0007669"/>
    <property type="project" value="InterPro"/>
</dbReference>
<comment type="caution">
    <text evidence="2">The sequence shown here is derived from an EMBL/GenBank/DDBJ whole genome shotgun (WGS) entry which is preliminary data.</text>
</comment>
<protein>
    <recommendedName>
        <fullName evidence="1">RNase H type-1 domain-containing protein</fullName>
    </recommendedName>
</protein>
<reference evidence="2 3" key="1">
    <citation type="journal article" date="2019" name="Genome Biol. Evol.">
        <title>Insights into the evolution of the New World diploid cottons (Gossypium, subgenus Houzingenia) based on genome sequencing.</title>
        <authorList>
            <person name="Grover C.E."/>
            <person name="Arick M.A. 2nd"/>
            <person name="Thrash A."/>
            <person name="Conover J.L."/>
            <person name="Sanders W.S."/>
            <person name="Peterson D.G."/>
            <person name="Frelichowski J.E."/>
            <person name="Scheffler J.A."/>
            <person name="Scheffler B.E."/>
            <person name="Wendel J.F."/>
        </authorList>
    </citation>
    <scope>NUCLEOTIDE SEQUENCE [LARGE SCALE GENOMIC DNA]</scope>
    <source>
        <strain evidence="2">185</strain>
        <tissue evidence="2">Leaf</tissue>
    </source>
</reference>
<name>A0A7J8WL42_GOSAI</name>
<organism evidence="2 3">
    <name type="scientific">Gossypium aridum</name>
    <name type="common">American cotton</name>
    <name type="synonym">Erioxylum aridum</name>
    <dbReference type="NCBI Taxonomy" id="34290"/>
    <lineage>
        <taxon>Eukaryota</taxon>
        <taxon>Viridiplantae</taxon>
        <taxon>Streptophyta</taxon>
        <taxon>Embryophyta</taxon>
        <taxon>Tracheophyta</taxon>
        <taxon>Spermatophyta</taxon>
        <taxon>Magnoliopsida</taxon>
        <taxon>eudicotyledons</taxon>
        <taxon>Gunneridae</taxon>
        <taxon>Pentapetalae</taxon>
        <taxon>rosids</taxon>
        <taxon>malvids</taxon>
        <taxon>Malvales</taxon>
        <taxon>Malvaceae</taxon>
        <taxon>Malvoideae</taxon>
        <taxon>Gossypium</taxon>
    </lineage>
</organism>
<proteinExistence type="predicted"/>
<feature type="domain" description="RNase H type-1" evidence="1">
    <location>
        <begin position="2"/>
        <end position="62"/>
    </location>
</feature>